<dbReference type="PANTHER" id="PTHR22624">
    <property type="entry name" value="CYSTEINE PROTEASE ATG4"/>
    <property type="match status" value="1"/>
</dbReference>
<feature type="region of interest" description="Disordered" evidence="13">
    <location>
        <begin position="493"/>
        <end position="514"/>
    </location>
</feature>
<reference evidence="15 16" key="1">
    <citation type="journal article" date="2019" name="Genome Biol. Evol.">
        <title>Whole-Genome Sequencing of the Giant Devil Catfish, Bagarius yarrelli.</title>
        <authorList>
            <person name="Jiang W."/>
            <person name="Lv Y."/>
            <person name="Cheng L."/>
            <person name="Yang K."/>
            <person name="Chao B."/>
            <person name="Wang X."/>
            <person name="Li Y."/>
            <person name="Pan X."/>
            <person name="You X."/>
            <person name="Zhang Y."/>
            <person name="Yang J."/>
            <person name="Li J."/>
            <person name="Zhang X."/>
            <person name="Liu S."/>
            <person name="Sun C."/>
            <person name="Yang J."/>
            <person name="Shi Q."/>
        </authorList>
    </citation>
    <scope>NUCLEOTIDE SEQUENCE [LARGE SCALE GENOMIC DNA]</scope>
    <source>
        <strain evidence="15">JWS20170419001</strain>
        <tissue evidence="15">Muscle</tissue>
    </source>
</reference>
<keyword evidence="8 12" id="KW-0653">Protein transport</keyword>
<dbReference type="GO" id="GO:0035973">
    <property type="term" value="P:aggrephagy"/>
    <property type="evidence" value="ECO:0007669"/>
    <property type="project" value="TreeGrafter"/>
</dbReference>
<dbReference type="InterPro" id="IPR005078">
    <property type="entry name" value="Peptidase_C54"/>
</dbReference>
<evidence type="ECO:0000259" key="14">
    <source>
        <dbReference type="Pfam" id="PF03416"/>
    </source>
</evidence>
<feature type="domain" description="Peptidase C54 catalytic" evidence="14">
    <location>
        <begin position="144"/>
        <end position="463"/>
    </location>
</feature>
<keyword evidence="9 12" id="KW-0072">Autophagy</keyword>
<evidence type="ECO:0000256" key="8">
    <source>
        <dbReference type="ARBA" id="ARBA00022927"/>
    </source>
</evidence>
<dbReference type="GO" id="GO:0005737">
    <property type="term" value="C:cytoplasm"/>
    <property type="evidence" value="ECO:0007669"/>
    <property type="project" value="UniProtKB-SubCell"/>
</dbReference>
<dbReference type="GO" id="GO:0004197">
    <property type="term" value="F:cysteine-type endopeptidase activity"/>
    <property type="evidence" value="ECO:0007669"/>
    <property type="project" value="TreeGrafter"/>
</dbReference>
<evidence type="ECO:0000256" key="3">
    <source>
        <dbReference type="ARBA" id="ARBA00022448"/>
    </source>
</evidence>
<evidence type="ECO:0000256" key="13">
    <source>
        <dbReference type="SAM" id="MobiDB-lite"/>
    </source>
</evidence>
<evidence type="ECO:0000256" key="11">
    <source>
        <dbReference type="ARBA" id="ARBA00029362"/>
    </source>
</evidence>
<evidence type="ECO:0000256" key="9">
    <source>
        <dbReference type="ARBA" id="ARBA00023006"/>
    </source>
</evidence>
<dbReference type="OrthoDB" id="2960936at2759"/>
<keyword evidence="6 12" id="KW-0378">Hydrolase</keyword>
<dbReference type="EMBL" id="VCAZ01000004">
    <property type="protein sequence ID" value="TSK18023.1"/>
    <property type="molecule type" value="Genomic_DNA"/>
</dbReference>
<accession>A0A556TL05</accession>
<keyword evidence="4 12" id="KW-0963">Cytoplasm</keyword>
<dbReference type="InterPro" id="IPR046792">
    <property type="entry name" value="Peptidase_C54_cat"/>
</dbReference>
<dbReference type="Proteomes" id="UP000319801">
    <property type="component" value="Unassembled WGS sequence"/>
</dbReference>
<dbReference type="PANTHER" id="PTHR22624:SF36">
    <property type="entry name" value="CYSTEINE PROTEASE ATG4D"/>
    <property type="match status" value="1"/>
</dbReference>
<proteinExistence type="inferred from homology"/>
<comment type="catalytic activity">
    <reaction evidence="10">
        <text>[protein]-C-terminal L-amino acid-glycyl-phosphatidylserine + H2O = [protein]-C-terminal L-amino acid-glycine + a 1,2-diacyl-sn-glycero-3-phospho-L-serine</text>
        <dbReference type="Rhea" id="RHEA:67576"/>
        <dbReference type="Rhea" id="RHEA-COMP:17324"/>
        <dbReference type="Rhea" id="RHEA-COMP:17326"/>
        <dbReference type="ChEBI" id="CHEBI:15377"/>
        <dbReference type="ChEBI" id="CHEBI:57262"/>
        <dbReference type="ChEBI" id="CHEBI:172940"/>
        <dbReference type="ChEBI" id="CHEBI:172942"/>
    </reaction>
    <physiologicalReaction direction="left-to-right" evidence="10">
        <dbReference type="Rhea" id="RHEA:67577"/>
    </physiologicalReaction>
</comment>
<dbReference type="AlphaFoldDB" id="A0A556TL05"/>
<keyword evidence="16" id="KW-1185">Reference proteome</keyword>
<evidence type="ECO:0000256" key="6">
    <source>
        <dbReference type="ARBA" id="ARBA00022801"/>
    </source>
</evidence>
<sequence length="522" mass="57843">MHLGCVSNGSMTDVDSFDLVCAAAAAADHDDVTSRRSARVMNSVTPSSAQYVRGGAPHNDPANGRSLLSSSPEGREARGHFGNGTLADGAGEPDEVDKLKLKLMSAWNNVKYGWSVKNKTVFNKTSPLFLMGQSYLLNSEEEVERFRLAFGSQVWLTYRKEFPQLVGSNLTSDCGWGCMLRSGQMLVAQGLMRHFLPRDWRWLDCPQLADVDFEVLRPRSPSRPVSLSIPSFSSTWSTPAPEKRPSSSCQVARCGTEIEGQHHRLVSWFGDEPVAPFGVHRLVELGKESGKKAGDWYGPSLVAHILRKAVDRSMEVDNLVVYVAQDCTVYKGDVMRLCERSSCESGSSGWKSVIILVPVRLGGDSLNPSYTECVKNLLKLDCSIGIIGGKPKHSLFFIGFHDEQLLYLDPHYCQQVVDVTQRDFPLESFHCNSPRKMNFSRMDPSCTLGFYAHSKKDFEFLCSAVSEALAVSKERYPIFTFVEGRGQDYSLEKYSGSSSDPNSHILPPDTKNRGSAEGFVFL</sequence>
<evidence type="ECO:0000256" key="1">
    <source>
        <dbReference type="ARBA" id="ARBA00004496"/>
    </source>
</evidence>
<evidence type="ECO:0000256" key="5">
    <source>
        <dbReference type="ARBA" id="ARBA00022670"/>
    </source>
</evidence>
<dbReference type="GO" id="GO:0000423">
    <property type="term" value="P:mitophagy"/>
    <property type="evidence" value="ECO:0007669"/>
    <property type="project" value="TreeGrafter"/>
</dbReference>
<gene>
    <name evidence="15" type="ORF">Baya_1403</name>
</gene>
<evidence type="ECO:0000256" key="7">
    <source>
        <dbReference type="ARBA" id="ARBA00022807"/>
    </source>
</evidence>
<dbReference type="GO" id="GO:0034727">
    <property type="term" value="P:piecemeal microautophagy of the nucleus"/>
    <property type="evidence" value="ECO:0007669"/>
    <property type="project" value="TreeGrafter"/>
</dbReference>
<keyword evidence="7" id="KW-0788">Thiol protease</keyword>
<comment type="similarity">
    <text evidence="2 12">Belongs to the peptidase C54 family.</text>
</comment>
<dbReference type="GO" id="GO:0000045">
    <property type="term" value="P:autophagosome assembly"/>
    <property type="evidence" value="ECO:0007669"/>
    <property type="project" value="TreeGrafter"/>
</dbReference>
<keyword evidence="5 12" id="KW-0645">Protease</keyword>
<comment type="function">
    <text evidence="12">Cysteine protease that plays a key role in autophagy by mediating both proteolytic activation and delipidation of ATG8 family proteins.</text>
</comment>
<dbReference type="InterPro" id="IPR038765">
    <property type="entry name" value="Papain-like_cys_pep_sf"/>
</dbReference>
<evidence type="ECO:0000256" key="2">
    <source>
        <dbReference type="ARBA" id="ARBA00010958"/>
    </source>
</evidence>
<dbReference type="GO" id="GO:0016485">
    <property type="term" value="P:protein processing"/>
    <property type="evidence" value="ECO:0007669"/>
    <property type="project" value="TreeGrafter"/>
</dbReference>
<evidence type="ECO:0000256" key="10">
    <source>
        <dbReference type="ARBA" id="ARBA00029289"/>
    </source>
</evidence>
<evidence type="ECO:0000256" key="4">
    <source>
        <dbReference type="ARBA" id="ARBA00022490"/>
    </source>
</evidence>
<comment type="catalytic activity">
    <reaction evidence="11">
        <text>[protein]-C-terminal L-amino acid-glycyl-phosphatidylethanolamide + H2O = [protein]-C-terminal L-amino acid-glycine + a 1,2-diacyl-sn-glycero-3-phosphoethanolamine</text>
        <dbReference type="Rhea" id="RHEA:67548"/>
        <dbReference type="Rhea" id="RHEA-COMP:17323"/>
        <dbReference type="Rhea" id="RHEA-COMP:17324"/>
        <dbReference type="ChEBI" id="CHEBI:15377"/>
        <dbReference type="ChEBI" id="CHEBI:64612"/>
        <dbReference type="ChEBI" id="CHEBI:172940"/>
        <dbReference type="ChEBI" id="CHEBI:172941"/>
    </reaction>
    <physiologicalReaction direction="left-to-right" evidence="11">
        <dbReference type="Rhea" id="RHEA:67549"/>
    </physiologicalReaction>
</comment>
<name>A0A556TL05_BAGYA</name>
<evidence type="ECO:0000313" key="16">
    <source>
        <dbReference type="Proteomes" id="UP000319801"/>
    </source>
</evidence>
<dbReference type="Pfam" id="PF03416">
    <property type="entry name" value="Peptidase_C54"/>
    <property type="match status" value="1"/>
</dbReference>
<evidence type="ECO:0000313" key="15">
    <source>
        <dbReference type="EMBL" id="TSK18023.1"/>
    </source>
</evidence>
<keyword evidence="3" id="KW-0813">Transport</keyword>
<dbReference type="SUPFAM" id="SSF54001">
    <property type="entry name" value="Cysteine proteinases"/>
    <property type="match status" value="1"/>
</dbReference>
<protein>
    <recommendedName>
        <fullName evidence="12">Cysteine protease</fullName>
        <ecNumber evidence="12">3.4.22.-</ecNumber>
    </recommendedName>
</protein>
<organism evidence="15 16">
    <name type="scientific">Bagarius yarrelli</name>
    <name type="common">Goonch</name>
    <name type="synonym">Bagrus yarrelli</name>
    <dbReference type="NCBI Taxonomy" id="175774"/>
    <lineage>
        <taxon>Eukaryota</taxon>
        <taxon>Metazoa</taxon>
        <taxon>Chordata</taxon>
        <taxon>Craniata</taxon>
        <taxon>Vertebrata</taxon>
        <taxon>Euteleostomi</taxon>
        <taxon>Actinopterygii</taxon>
        <taxon>Neopterygii</taxon>
        <taxon>Teleostei</taxon>
        <taxon>Ostariophysi</taxon>
        <taxon>Siluriformes</taxon>
        <taxon>Sisoridae</taxon>
        <taxon>Sisorinae</taxon>
        <taxon>Bagarius</taxon>
    </lineage>
</organism>
<feature type="region of interest" description="Disordered" evidence="13">
    <location>
        <begin position="44"/>
        <end position="89"/>
    </location>
</feature>
<comment type="caution">
    <text evidence="15">The sequence shown here is derived from an EMBL/GenBank/DDBJ whole genome shotgun (WGS) entry which is preliminary data.</text>
</comment>
<dbReference type="EC" id="3.4.22.-" evidence="12"/>
<evidence type="ECO:0000256" key="12">
    <source>
        <dbReference type="RuleBase" id="RU363115"/>
    </source>
</evidence>
<comment type="subcellular location">
    <subcellularLocation>
        <location evidence="1 12">Cytoplasm</location>
    </subcellularLocation>
</comment>
<dbReference type="GO" id="GO:0015031">
    <property type="term" value="P:protein transport"/>
    <property type="evidence" value="ECO:0007669"/>
    <property type="project" value="UniProtKB-KW"/>
</dbReference>
<dbReference type="GO" id="GO:0019786">
    <property type="term" value="F:protein-phosphatidylethanolamide deconjugating activity"/>
    <property type="evidence" value="ECO:0007669"/>
    <property type="project" value="InterPro"/>
</dbReference>